<feature type="region of interest" description="Disordered" evidence="1">
    <location>
        <begin position="85"/>
        <end position="139"/>
    </location>
</feature>
<dbReference type="EMBL" id="CAJQZP010000058">
    <property type="protein sequence ID" value="CAG4935291.1"/>
    <property type="molecule type" value="Genomic_DNA"/>
</dbReference>
<proteinExistence type="predicted"/>
<sequence>MYLLKRVAKVKKKLFEDDEISENDNIEDTPNKNIVNINKKLFERQRETKKIPVSLSENDCLLIPLNMPVDEMLIPSGELPILNEFPDVNENSYKDPAEQQISEKKNKNPSRKRKRQPEIWKRNINKIKEKEEKSTQGQKENSCRLELLNPCVKVIVSLCVLQTSLWP</sequence>
<feature type="compositionally biased region" description="Basic and acidic residues" evidence="1">
    <location>
        <begin position="116"/>
        <end position="134"/>
    </location>
</feature>
<gene>
    <name evidence="2" type="ORF">PAPOLLO_LOCUS955</name>
</gene>
<evidence type="ECO:0000313" key="3">
    <source>
        <dbReference type="Proteomes" id="UP000691718"/>
    </source>
</evidence>
<name>A0A8S3W1A1_PARAO</name>
<organism evidence="2 3">
    <name type="scientific">Parnassius apollo</name>
    <name type="common">Apollo butterfly</name>
    <name type="synonym">Papilio apollo</name>
    <dbReference type="NCBI Taxonomy" id="110799"/>
    <lineage>
        <taxon>Eukaryota</taxon>
        <taxon>Metazoa</taxon>
        <taxon>Ecdysozoa</taxon>
        <taxon>Arthropoda</taxon>
        <taxon>Hexapoda</taxon>
        <taxon>Insecta</taxon>
        <taxon>Pterygota</taxon>
        <taxon>Neoptera</taxon>
        <taxon>Endopterygota</taxon>
        <taxon>Lepidoptera</taxon>
        <taxon>Glossata</taxon>
        <taxon>Ditrysia</taxon>
        <taxon>Papilionoidea</taxon>
        <taxon>Papilionidae</taxon>
        <taxon>Parnassiinae</taxon>
        <taxon>Parnassini</taxon>
        <taxon>Parnassius</taxon>
        <taxon>Parnassius</taxon>
    </lineage>
</organism>
<dbReference type="Proteomes" id="UP000691718">
    <property type="component" value="Unassembled WGS sequence"/>
</dbReference>
<evidence type="ECO:0000256" key="1">
    <source>
        <dbReference type="SAM" id="MobiDB-lite"/>
    </source>
</evidence>
<protein>
    <submittedName>
        <fullName evidence="2">(apollo) hypothetical protein</fullName>
    </submittedName>
</protein>
<keyword evidence="3" id="KW-1185">Reference proteome</keyword>
<evidence type="ECO:0000313" key="2">
    <source>
        <dbReference type="EMBL" id="CAG4935291.1"/>
    </source>
</evidence>
<reference evidence="2" key="1">
    <citation type="submission" date="2021-04" db="EMBL/GenBank/DDBJ databases">
        <authorList>
            <person name="Tunstrom K."/>
        </authorList>
    </citation>
    <scope>NUCLEOTIDE SEQUENCE</scope>
</reference>
<accession>A0A8S3W1A1</accession>
<comment type="caution">
    <text evidence="2">The sequence shown here is derived from an EMBL/GenBank/DDBJ whole genome shotgun (WGS) entry which is preliminary data.</text>
</comment>
<dbReference type="AlphaFoldDB" id="A0A8S3W1A1"/>
<feature type="compositionally biased region" description="Basic and acidic residues" evidence="1">
    <location>
        <begin position="92"/>
        <end position="106"/>
    </location>
</feature>